<keyword evidence="2" id="KW-1185">Reference proteome</keyword>
<accession>A0ACA9SVD8</accession>
<comment type="caution">
    <text evidence="1">The sequence shown here is derived from an EMBL/GenBank/DDBJ whole genome shotgun (WGS) entry which is preliminary data.</text>
</comment>
<evidence type="ECO:0000313" key="2">
    <source>
        <dbReference type="Proteomes" id="UP000789920"/>
    </source>
</evidence>
<gene>
    <name evidence="1" type="ORF">RPERSI_LOCUS35116</name>
</gene>
<dbReference type="EMBL" id="CAJVQC010160598">
    <property type="protein sequence ID" value="CAG8848419.1"/>
    <property type="molecule type" value="Genomic_DNA"/>
</dbReference>
<organism evidence="1 2">
    <name type="scientific">Racocetra persica</name>
    <dbReference type="NCBI Taxonomy" id="160502"/>
    <lineage>
        <taxon>Eukaryota</taxon>
        <taxon>Fungi</taxon>
        <taxon>Fungi incertae sedis</taxon>
        <taxon>Mucoromycota</taxon>
        <taxon>Glomeromycotina</taxon>
        <taxon>Glomeromycetes</taxon>
        <taxon>Diversisporales</taxon>
        <taxon>Gigasporaceae</taxon>
        <taxon>Racocetra</taxon>
    </lineage>
</organism>
<evidence type="ECO:0000313" key="1">
    <source>
        <dbReference type="EMBL" id="CAG8848419.1"/>
    </source>
</evidence>
<feature type="non-terminal residue" evidence="1">
    <location>
        <position position="1"/>
    </location>
</feature>
<sequence length="110" mass="12599">QTINDWSGTVIVLKVSKTNEIIGGFIPYGIELAEFSIYHVTNDSFIFSLKNETQKESILSRVNNRVYANNAVLIYTGKFPSFGEYDLKSDGFKKCYCEKIHYNCPIRKTD</sequence>
<protein>
    <submittedName>
        <fullName evidence="1">8018_t:CDS:1</fullName>
    </submittedName>
</protein>
<reference evidence="1" key="1">
    <citation type="submission" date="2021-06" db="EMBL/GenBank/DDBJ databases">
        <authorList>
            <person name="Kallberg Y."/>
            <person name="Tangrot J."/>
            <person name="Rosling A."/>
        </authorList>
    </citation>
    <scope>NUCLEOTIDE SEQUENCE</scope>
    <source>
        <strain evidence="1">MA461A</strain>
    </source>
</reference>
<proteinExistence type="predicted"/>
<feature type="non-terminal residue" evidence="1">
    <location>
        <position position="110"/>
    </location>
</feature>
<dbReference type="Proteomes" id="UP000789920">
    <property type="component" value="Unassembled WGS sequence"/>
</dbReference>
<name>A0ACA9SVD8_9GLOM</name>